<accession>A0A3B6EHR2</accession>
<evidence type="ECO:0000256" key="2">
    <source>
        <dbReference type="SAM" id="MobiDB-lite"/>
    </source>
</evidence>
<reference evidence="4" key="2">
    <citation type="submission" date="2018-10" db="UniProtKB">
        <authorList>
            <consortium name="EnsemblPlants"/>
        </authorList>
    </citation>
    <scope>IDENTIFICATION</scope>
</reference>
<sequence>MDDACAVCAERLEWVAYGACGHREVCSACVTRLRFVLRDQRCCLCMTHCPAVFATKEMGDRTKAIGDLSALPAAAGEGKTGDYWYHEATQVWFDDADHYRMVRAICRISCTVCESSGNKGKKGSKSSKAKHKIKFETIEQLKAHLSNKHCLYMCDLCLDGRKVFICEQKLYTRPQLNQHIKTGDSEVDGSEVERRGFAGHPMCKFCRSPFYGETELDTHLTREHYSCHICQRQHGGQDDYFRNYDDLETAAGAVVHMLHSRASGTRRVAPRHALMSLTVRTYMQQKWYGAPKVRLCMHLNGRRVYICSTRTCHLHARPLQACEMHFRRDHFFCEDRECLEKKFIVFQSEAELKRHNAVEHRKRMPHAQKNSALQTPTSSRDRSELEQSNGRGRRHNACLPNGSVDNTLLSVQNGIANMGRGSGNQVAAVVSPLRSSSGHSSQAGQSSGMNRVWQQPHFPPLSRQEVPDARIGSCFQEAPSPPISGQSGYTPFASRSSRTAARAMDLEFPPLSGSNNRTAASTEQGVRKVAENTHAFGLRQQSNGIVNTHHSAQHWSLKNTDLIPSGSSHSPSWPTPNTSPHVSGSLSLTSAGNGRQETPVSRQVLCSVDDVRAANNSLVERMQAALGMDRDRYSMFKEISGEYRQGVINASKYLSYVEQFGLSHLVLEMSRLLPDPQKQKELADAYYANLRLTSLQGNGGGGAVCSKESTRKNKGKGKLPAAAQDLLEDKLLSAASKLQSQVGGSRAPLREGCGAADGPLQEPRWPVKGAWQNRGGQRLVSKAKK</sequence>
<keyword evidence="5" id="KW-1185">Reference proteome</keyword>
<feature type="region of interest" description="Disordered" evidence="2">
    <location>
        <begin position="358"/>
        <end position="403"/>
    </location>
</feature>
<name>A0A3B6EHR2_WHEAT</name>
<dbReference type="AlphaFoldDB" id="A0A3B6EHR2"/>
<feature type="domain" description="RING-type" evidence="3">
    <location>
        <begin position="5"/>
        <end position="45"/>
    </location>
</feature>
<feature type="compositionally biased region" description="Low complexity" evidence="2">
    <location>
        <begin position="435"/>
        <end position="448"/>
    </location>
</feature>
<keyword evidence="1" id="KW-0863">Zinc-finger</keyword>
<gene>
    <name evidence="4" type="primary">LOC123060879</name>
</gene>
<protein>
    <recommendedName>
        <fullName evidence="3">RING-type domain-containing protein</fullName>
    </recommendedName>
</protein>
<dbReference type="PROSITE" id="PS50089">
    <property type="entry name" value="ZF_RING_2"/>
    <property type="match status" value="1"/>
</dbReference>
<evidence type="ECO:0000259" key="3">
    <source>
        <dbReference type="PROSITE" id="PS50089"/>
    </source>
</evidence>
<dbReference type="PANTHER" id="PTHR22938:SF11">
    <property type="entry name" value="OS01G0251200 PROTEIN"/>
    <property type="match status" value="1"/>
</dbReference>
<evidence type="ECO:0000313" key="4">
    <source>
        <dbReference type="EnsemblPlants" id="TraesCS3A02G164600.4"/>
    </source>
</evidence>
<dbReference type="Pfam" id="PF23230">
    <property type="entry name" value="zf-C2H2_13"/>
    <property type="match status" value="1"/>
</dbReference>
<dbReference type="InterPro" id="IPR056437">
    <property type="entry name" value="Znf-C2H2_ZNF598/HEL2"/>
</dbReference>
<proteinExistence type="predicted"/>
<evidence type="ECO:0000313" key="5">
    <source>
        <dbReference type="Proteomes" id="UP000019116"/>
    </source>
</evidence>
<dbReference type="Gramene" id="TraesCS3A03G0386500.2">
    <property type="protein sequence ID" value="TraesCS3A03G0386500.2.CDS"/>
    <property type="gene ID" value="TraesCS3A03G0386500"/>
</dbReference>
<dbReference type="InterPro" id="IPR013087">
    <property type="entry name" value="Znf_C2H2_type"/>
</dbReference>
<dbReference type="GO" id="GO:0016567">
    <property type="term" value="P:protein ubiquitination"/>
    <property type="evidence" value="ECO:0000318"/>
    <property type="project" value="GO_Central"/>
</dbReference>
<dbReference type="SMART" id="SM00355">
    <property type="entry name" value="ZnF_C2H2"/>
    <property type="match status" value="4"/>
</dbReference>
<dbReference type="OMA" id="HTFAGEI"/>
<dbReference type="Pfam" id="PF23202">
    <property type="entry name" value="PAH_ZNF598"/>
    <property type="match status" value="1"/>
</dbReference>
<evidence type="ECO:0000256" key="1">
    <source>
        <dbReference type="PROSITE-ProRule" id="PRU00175"/>
    </source>
</evidence>
<dbReference type="GO" id="GO:0043022">
    <property type="term" value="F:ribosome binding"/>
    <property type="evidence" value="ECO:0000318"/>
    <property type="project" value="GO_Central"/>
</dbReference>
<dbReference type="GO" id="GO:0072344">
    <property type="term" value="P:rescue of stalled ribosome"/>
    <property type="evidence" value="ECO:0000318"/>
    <property type="project" value="GO_Central"/>
</dbReference>
<organism evidence="4">
    <name type="scientific">Triticum aestivum</name>
    <name type="common">Wheat</name>
    <dbReference type="NCBI Taxonomy" id="4565"/>
    <lineage>
        <taxon>Eukaryota</taxon>
        <taxon>Viridiplantae</taxon>
        <taxon>Streptophyta</taxon>
        <taxon>Embryophyta</taxon>
        <taxon>Tracheophyta</taxon>
        <taxon>Spermatophyta</taxon>
        <taxon>Magnoliopsida</taxon>
        <taxon>Liliopsida</taxon>
        <taxon>Poales</taxon>
        <taxon>Poaceae</taxon>
        <taxon>BOP clade</taxon>
        <taxon>Pooideae</taxon>
        <taxon>Triticodae</taxon>
        <taxon>Triticeae</taxon>
        <taxon>Triticinae</taxon>
        <taxon>Triticum</taxon>
    </lineage>
</organism>
<dbReference type="Gramene" id="TraesCS3A02G164600.4">
    <property type="protein sequence ID" value="TraesCS3A02G164600.4"/>
    <property type="gene ID" value="TraesCS3A02G164600"/>
</dbReference>
<feature type="region of interest" description="Disordered" evidence="2">
    <location>
        <begin position="698"/>
        <end position="719"/>
    </location>
</feature>
<dbReference type="InterPro" id="IPR057634">
    <property type="entry name" value="PAH_ZNF598/HEL2"/>
</dbReference>
<dbReference type="EnsemblPlants" id="TraesCS3A02G164600.4">
    <property type="protein sequence ID" value="TraesCS3A02G164600.4"/>
    <property type="gene ID" value="TraesCS3A02G164600"/>
</dbReference>
<dbReference type="GO" id="GO:0008270">
    <property type="term" value="F:zinc ion binding"/>
    <property type="evidence" value="ECO:0007669"/>
    <property type="project" value="UniProtKB-KW"/>
</dbReference>
<dbReference type="InterPro" id="IPR001841">
    <property type="entry name" value="Znf_RING"/>
</dbReference>
<dbReference type="STRING" id="4565.A0A3B6EHR2"/>
<feature type="compositionally biased region" description="Polar residues" evidence="2">
    <location>
        <begin position="565"/>
        <end position="600"/>
    </location>
</feature>
<feature type="region of interest" description="Disordered" evidence="2">
    <location>
        <begin position="739"/>
        <end position="785"/>
    </location>
</feature>
<dbReference type="PANTHER" id="PTHR22938">
    <property type="entry name" value="ZINC FINGER PROTEIN 598"/>
    <property type="match status" value="1"/>
</dbReference>
<dbReference type="Proteomes" id="UP000019116">
    <property type="component" value="Chromosome 3A"/>
</dbReference>
<feature type="region of interest" description="Disordered" evidence="2">
    <location>
        <begin position="560"/>
        <end position="600"/>
    </location>
</feature>
<dbReference type="GO" id="GO:0061630">
    <property type="term" value="F:ubiquitin protein ligase activity"/>
    <property type="evidence" value="ECO:0000318"/>
    <property type="project" value="GO_Central"/>
</dbReference>
<keyword evidence="1" id="KW-0862">Zinc</keyword>
<feature type="compositionally biased region" description="Polar residues" evidence="2">
    <location>
        <begin position="368"/>
        <end position="378"/>
    </location>
</feature>
<keyword evidence="1" id="KW-0479">Metal-binding</keyword>
<dbReference type="InterPro" id="IPR044288">
    <property type="entry name" value="ZNF598/HEL2"/>
</dbReference>
<reference evidence="4" key="1">
    <citation type="submission" date="2018-08" db="EMBL/GenBank/DDBJ databases">
        <authorList>
            <person name="Rossello M."/>
        </authorList>
    </citation>
    <scope>NUCLEOTIDE SEQUENCE [LARGE SCALE GENOMIC DNA]</scope>
    <source>
        <strain evidence="4">cv. Chinese Spring</strain>
    </source>
</reference>
<feature type="region of interest" description="Disordered" evidence="2">
    <location>
        <begin position="431"/>
        <end position="450"/>
    </location>
</feature>